<dbReference type="SUPFAM" id="SSF54001">
    <property type="entry name" value="Cysteine proteinases"/>
    <property type="match status" value="1"/>
</dbReference>
<name>A0A562JCU9_9BACI</name>
<dbReference type="RefSeq" id="WP_144544891.1">
    <property type="nucleotide sequence ID" value="NZ_CBCSDC010000020.1"/>
</dbReference>
<protein>
    <submittedName>
        <fullName evidence="1">Permuted papain-like amidase YaeF/Yiix C92 family enzyme</fullName>
    </submittedName>
</protein>
<dbReference type="InterPro" id="IPR038765">
    <property type="entry name" value="Papain-like_cys_pep_sf"/>
</dbReference>
<evidence type="ECO:0000313" key="2">
    <source>
        <dbReference type="Proteomes" id="UP000318667"/>
    </source>
</evidence>
<dbReference type="Gene3D" id="3.90.1720.10">
    <property type="entry name" value="endopeptidase domain like (from Nostoc punctiforme)"/>
    <property type="match status" value="1"/>
</dbReference>
<dbReference type="AlphaFoldDB" id="A0A562JCU9"/>
<reference evidence="1 2" key="1">
    <citation type="journal article" date="2015" name="Stand. Genomic Sci.">
        <title>Genomic Encyclopedia of Bacterial and Archaeal Type Strains, Phase III: the genomes of soil and plant-associated and newly described type strains.</title>
        <authorList>
            <person name="Whitman W.B."/>
            <person name="Woyke T."/>
            <person name="Klenk H.P."/>
            <person name="Zhou Y."/>
            <person name="Lilburn T.G."/>
            <person name="Beck B.J."/>
            <person name="De Vos P."/>
            <person name="Vandamme P."/>
            <person name="Eisen J.A."/>
            <person name="Garrity G."/>
            <person name="Hugenholtz P."/>
            <person name="Kyrpides N.C."/>
        </authorList>
    </citation>
    <scope>NUCLEOTIDE SEQUENCE [LARGE SCALE GENOMIC DNA]</scope>
    <source>
        <strain evidence="1 2">CGMCC 1.10115</strain>
    </source>
</reference>
<keyword evidence="2" id="KW-1185">Reference proteome</keyword>
<comment type="caution">
    <text evidence="1">The sequence shown here is derived from an EMBL/GenBank/DDBJ whole genome shotgun (WGS) entry which is preliminary data.</text>
</comment>
<gene>
    <name evidence="1" type="ORF">IQ19_04405</name>
</gene>
<dbReference type="GeneID" id="65405499"/>
<organism evidence="1 2">
    <name type="scientific">Cytobacillus oceanisediminis</name>
    <dbReference type="NCBI Taxonomy" id="665099"/>
    <lineage>
        <taxon>Bacteria</taxon>
        <taxon>Bacillati</taxon>
        <taxon>Bacillota</taxon>
        <taxon>Bacilli</taxon>
        <taxon>Bacillales</taxon>
        <taxon>Bacillaceae</taxon>
        <taxon>Cytobacillus</taxon>
    </lineage>
</organism>
<dbReference type="EMBL" id="VLKI01000018">
    <property type="protein sequence ID" value="TWH80988.1"/>
    <property type="molecule type" value="Genomic_DNA"/>
</dbReference>
<dbReference type="InterPro" id="IPR024453">
    <property type="entry name" value="Peptidase_C92"/>
</dbReference>
<dbReference type="OrthoDB" id="2843884at2"/>
<evidence type="ECO:0000313" key="1">
    <source>
        <dbReference type="EMBL" id="TWH80988.1"/>
    </source>
</evidence>
<sequence>MQTGDIVFFRGQSWNSKIINRLTKSPYTHVGIAMSENMILEADRFIKTRIRPVTNDDIYIIMRCDLTWQQKELIYTNGKKFIGVSYDYLEIAEWFFKLLANYDGVGFVNNVNRVYCSELVDLVFKSAGVDLLPERVDGDVLPSHLMDSPLLTKV</sequence>
<accession>A0A562JCU9</accession>
<dbReference type="Pfam" id="PF05708">
    <property type="entry name" value="Peptidase_C92"/>
    <property type="match status" value="1"/>
</dbReference>
<proteinExistence type="predicted"/>
<dbReference type="Proteomes" id="UP000318667">
    <property type="component" value="Unassembled WGS sequence"/>
</dbReference>